<gene>
    <name evidence="1" type="ORF">DSO57_1029129</name>
</gene>
<dbReference type="EMBL" id="QTSX02001610">
    <property type="protein sequence ID" value="KAJ9080050.1"/>
    <property type="molecule type" value="Genomic_DNA"/>
</dbReference>
<proteinExistence type="predicted"/>
<protein>
    <submittedName>
        <fullName evidence="1">Uncharacterized protein</fullName>
    </submittedName>
</protein>
<dbReference type="Proteomes" id="UP001165960">
    <property type="component" value="Unassembled WGS sequence"/>
</dbReference>
<reference evidence="1" key="1">
    <citation type="submission" date="2022-04" db="EMBL/GenBank/DDBJ databases">
        <title>Genome of the entomopathogenic fungus Entomophthora muscae.</title>
        <authorList>
            <person name="Elya C."/>
            <person name="Lovett B.R."/>
            <person name="Lee E."/>
            <person name="Macias A.M."/>
            <person name="Hajek A.E."/>
            <person name="De Bivort B.L."/>
            <person name="Kasson M.T."/>
            <person name="De Fine Licht H.H."/>
            <person name="Stajich J.E."/>
        </authorList>
    </citation>
    <scope>NUCLEOTIDE SEQUENCE</scope>
    <source>
        <strain evidence="1">Berkeley</strain>
    </source>
</reference>
<keyword evidence="2" id="KW-1185">Reference proteome</keyword>
<organism evidence="1 2">
    <name type="scientific">Entomophthora muscae</name>
    <dbReference type="NCBI Taxonomy" id="34485"/>
    <lineage>
        <taxon>Eukaryota</taxon>
        <taxon>Fungi</taxon>
        <taxon>Fungi incertae sedis</taxon>
        <taxon>Zoopagomycota</taxon>
        <taxon>Entomophthoromycotina</taxon>
        <taxon>Entomophthoromycetes</taxon>
        <taxon>Entomophthorales</taxon>
        <taxon>Entomophthoraceae</taxon>
        <taxon>Entomophthora</taxon>
    </lineage>
</organism>
<sequence>MQRDSYLQQLLHKDLSEETSAVGQCYARICLRVKIAGNKKPAVLGTTPRPTPSGQFNRLNTDLVGGTKAIAKSIKTLLLTRTPWLAGIRRQDWEWTTGRTAPTDILSPGESSGFYLQVVSRVPLTISILWAEPAATREFSEGRQIFDLNKAKEKSNLL</sequence>
<evidence type="ECO:0000313" key="2">
    <source>
        <dbReference type="Proteomes" id="UP001165960"/>
    </source>
</evidence>
<evidence type="ECO:0000313" key="1">
    <source>
        <dbReference type="EMBL" id="KAJ9080050.1"/>
    </source>
</evidence>
<accession>A0ACC2TZ85</accession>
<comment type="caution">
    <text evidence="1">The sequence shown here is derived from an EMBL/GenBank/DDBJ whole genome shotgun (WGS) entry which is preliminary data.</text>
</comment>
<feature type="non-terminal residue" evidence="1">
    <location>
        <position position="158"/>
    </location>
</feature>
<name>A0ACC2TZ85_9FUNG</name>